<protein>
    <recommendedName>
        <fullName evidence="2">Putative zinc-finger domain-containing protein</fullName>
    </recommendedName>
</protein>
<dbReference type="AlphaFoldDB" id="A0A517T4D2"/>
<dbReference type="KEGG" id="chya:V22_04530"/>
<dbReference type="EMBL" id="CP036316">
    <property type="protein sequence ID" value="QDT63234.1"/>
    <property type="molecule type" value="Genomic_DNA"/>
</dbReference>
<keyword evidence="1" id="KW-1133">Transmembrane helix</keyword>
<gene>
    <name evidence="3" type="ORF">V22_04530</name>
</gene>
<proteinExistence type="predicted"/>
<dbReference type="InterPro" id="IPR027383">
    <property type="entry name" value="Znf_put"/>
</dbReference>
<feature type="domain" description="Putative zinc-finger" evidence="2">
    <location>
        <begin position="74"/>
        <end position="108"/>
    </location>
</feature>
<dbReference type="Gene3D" id="1.10.10.1320">
    <property type="entry name" value="Anti-sigma factor, zinc-finger domain"/>
    <property type="match status" value="1"/>
</dbReference>
<accession>A0A517T4D2</accession>
<dbReference type="InterPro" id="IPR041916">
    <property type="entry name" value="Anti_sigma_zinc_sf"/>
</dbReference>
<feature type="transmembrane region" description="Helical" evidence="1">
    <location>
        <begin position="40"/>
        <end position="61"/>
    </location>
</feature>
<keyword evidence="1" id="KW-0812">Transmembrane</keyword>
<dbReference type="Proteomes" id="UP000319976">
    <property type="component" value="Chromosome"/>
</dbReference>
<dbReference type="OrthoDB" id="291865at2"/>
<reference evidence="3 4" key="1">
    <citation type="submission" date="2019-02" db="EMBL/GenBank/DDBJ databases">
        <title>Deep-cultivation of Planctomycetes and their phenomic and genomic characterization uncovers novel biology.</title>
        <authorList>
            <person name="Wiegand S."/>
            <person name="Jogler M."/>
            <person name="Boedeker C."/>
            <person name="Pinto D."/>
            <person name="Vollmers J."/>
            <person name="Rivas-Marin E."/>
            <person name="Kohn T."/>
            <person name="Peeters S.H."/>
            <person name="Heuer A."/>
            <person name="Rast P."/>
            <person name="Oberbeckmann S."/>
            <person name="Bunk B."/>
            <person name="Jeske O."/>
            <person name="Meyerdierks A."/>
            <person name="Storesund J.E."/>
            <person name="Kallscheuer N."/>
            <person name="Luecker S."/>
            <person name="Lage O.M."/>
            <person name="Pohl T."/>
            <person name="Merkel B.J."/>
            <person name="Hornburger P."/>
            <person name="Mueller R.-W."/>
            <person name="Bruemmer F."/>
            <person name="Labrenz M."/>
            <person name="Spormann A.M."/>
            <person name="Op den Camp H."/>
            <person name="Overmann J."/>
            <person name="Amann R."/>
            <person name="Jetten M.S.M."/>
            <person name="Mascher T."/>
            <person name="Medema M.H."/>
            <person name="Devos D.P."/>
            <person name="Kaster A.-K."/>
            <person name="Ovreas L."/>
            <person name="Rohde M."/>
            <person name="Galperin M.Y."/>
            <person name="Jogler C."/>
        </authorList>
    </citation>
    <scope>NUCLEOTIDE SEQUENCE [LARGE SCALE GENOMIC DNA]</scope>
    <source>
        <strain evidence="3 4">V22</strain>
    </source>
</reference>
<evidence type="ECO:0000259" key="2">
    <source>
        <dbReference type="Pfam" id="PF13490"/>
    </source>
</evidence>
<keyword evidence="4" id="KW-1185">Reference proteome</keyword>
<dbReference type="Pfam" id="PF13490">
    <property type="entry name" value="zf-HC2"/>
    <property type="match status" value="1"/>
</dbReference>
<evidence type="ECO:0000256" key="1">
    <source>
        <dbReference type="SAM" id="Phobius"/>
    </source>
</evidence>
<sequence length="145" mass="16001">MSATSSETNTPAEDDWLSCPEGTISAMSGQLRRRRQVRMYCQASAVAALILLAVFVPATLYSQFNNQQFTRLTCADVGECLADYNAGKLSEEMAGRVEAHLDHCVRCREALEALQHKPATVSLDRAPHFAAIKSFRLPAVIAWTR</sequence>
<evidence type="ECO:0000313" key="4">
    <source>
        <dbReference type="Proteomes" id="UP000319976"/>
    </source>
</evidence>
<keyword evidence="1" id="KW-0472">Membrane</keyword>
<organism evidence="3 4">
    <name type="scientific">Calycomorphotria hydatis</name>
    <dbReference type="NCBI Taxonomy" id="2528027"/>
    <lineage>
        <taxon>Bacteria</taxon>
        <taxon>Pseudomonadati</taxon>
        <taxon>Planctomycetota</taxon>
        <taxon>Planctomycetia</taxon>
        <taxon>Planctomycetales</taxon>
        <taxon>Planctomycetaceae</taxon>
        <taxon>Calycomorphotria</taxon>
    </lineage>
</organism>
<name>A0A517T4D2_9PLAN</name>
<dbReference type="RefSeq" id="WP_145259396.1">
    <property type="nucleotide sequence ID" value="NZ_CP036316.1"/>
</dbReference>
<evidence type="ECO:0000313" key="3">
    <source>
        <dbReference type="EMBL" id="QDT63234.1"/>
    </source>
</evidence>